<keyword evidence="4 7" id="KW-0812">Transmembrane</keyword>
<evidence type="ECO:0000259" key="8">
    <source>
        <dbReference type="PROSITE" id="PS50928"/>
    </source>
</evidence>
<organism evidence="9 10">
    <name type="scientific">Schaedlerella arabinosiphila</name>
    <dbReference type="NCBI Taxonomy" id="2044587"/>
    <lineage>
        <taxon>Bacteria</taxon>
        <taxon>Bacillati</taxon>
        <taxon>Bacillota</taxon>
        <taxon>Clostridia</taxon>
        <taxon>Lachnospirales</taxon>
        <taxon>Lachnospiraceae</taxon>
        <taxon>Schaedlerella</taxon>
    </lineage>
</organism>
<evidence type="ECO:0000256" key="1">
    <source>
        <dbReference type="ARBA" id="ARBA00004651"/>
    </source>
</evidence>
<dbReference type="Pfam" id="PF00528">
    <property type="entry name" value="BPD_transp_1"/>
    <property type="match status" value="1"/>
</dbReference>
<evidence type="ECO:0000256" key="3">
    <source>
        <dbReference type="ARBA" id="ARBA00022475"/>
    </source>
</evidence>
<keyword evidence="5 7" id="KW-1133">Transmembrane helix</keyword>
<dbReference type="AlphaFoldDB" id="A0A9X5CC27"/>
<evidence type="ECO:0000256" key="4">
    <source>
        <dbReference type="ARBA" id="ARBA00022692"/>
    </source>
</evidence>
<feature type="transmembrane region" description="Helical" evidence="7">
    <location>
        <begin position="274"/>
        <end position="296"/>
    </location>
</feature>
<dbReference type="InterPro" id="IPR000515">
    <property type="entry name" value="MetI-like"/>
</dbReference>
<protein>
    <submittedName>
        <fullName evidence="9">Sugar ABC transporter permease</fullName>
    </submittedName>
</protein>
<dbReference type="PROSITE" id="PS50928">
    <property type="entry name" value="ABC_TM1"/>
    <property type="match status" value="1"/>
</dbReference>
<comment type="similarity">
    <text evidence="7">Belongs to the binding-protein-dependent transport system permease family.</text>
</comment>
<evidence type="ECO:0000313" key="10">
    <source>
        <dbReference type="Proteomes" id="UP000474104"/>
    </source>
</evidence>
<feature type="transmembrane region" description="Helical" evidence="7">
    <location>
        <begin position="165"/>
        <end position="186"/>
    </location>
</feature>
<dbReference type="Proteomes" id="UP000474104">
    <property type="component" value="Unassembled WGS sequence"/>
</dbReference>
<dbReference type="PANTHER" id="PTHR30193">
    <property type="entry name" value="ABC TRANSPORTER PERMEASE PROTEIN"/>
    <property type="match status" value="1"/>
</dbReference>
<dbReference type="GO" id="GO:0055085">
    <property type="term" value="P:transmembrane transport"/>
    <property type="evidence" value="ECO:0007669"/>
    <property type="project" value="InterPro"/>
</dbReference>
<feature type="transmembrane region" description="Helical" evidence="7">
    <location>
        <begin position="84"/>
        <end position="105"/>
    </location>
</feature>
<feature type="transmembrane region" description="Helical" evidence="7">
    <location>
        <begin position="117"/>
        <end position="138"/>
    </location>
</feature>
<dbReference type="InterPro" id="IPR051393">
    <property type="entry name" value="ABC_transporter_permease"/>
</dbReference>
<dbReference type="SUPFAM" id="SSF161098">
    <property type="entry name" value="MetI-like"/>
    <property type="match status" value="1"/>
</dbReference>
<accession>A0A9X5CC27</accession>
<keyword evidence="3" id="KW-1003">Cell membrane</keyword>
<evidence type="ECO:0000313" key="9">
    <source>
        <dbReference type="EMBL" id="NDO71924.1"/>
    </source>
</evidence>
<feature type="domain" description="ABC transmembrane type-1" evidence="8">
    <location>
        <begin position="80"/>
        <end position="293"/>
    </location>
</feature>
<name>A0A9X5CC27_9FIRM</name>
<evidence type="ECO:0000256" key="6">
    <source>
        <dbReference type="ARBA" id="ARBA00023136"/>
    </source>
</evidence>
<dbReference type="EMBL" id="VIRB01000149">
    <property type="protein sequence ID" value="NDO71924.1"/>
    <property type="molecule type" value="Genomic_DNA"/>
</dbReference>
<dbReference type="CDD" id="cd06261">
    <property type="entry name" value="TM_PBP2"/>
    <property type="match status" value="1"/>
</dbReference>
<sequence>MENKNTGGANSIVRKVFRTAEPYLYLLPGFALLIVFTYYPFAKNTVLSFFTVNKFREIKEFAGIANYLRVLGDETFIQAIGNTILFVIVTVPCSIAVGLALALLARKRRKASSLYEAMYSLSMAISISVVAMIFQFAFNPSMGIINKLTGLTVSWLTDPNTALKAIFFIQIWANVGYNFIFLLSALRGMSEEVIESAKVDGATGIRLLTKIILPAISPTLLFLLMKDIAYAMTTCSFTLILTYPVFHSGGPNGTTEMIMSYVYGKGIVGTNYNAAFAATTVGFILAGIMMILSLVLEKRKVSYE</sequence>
<comment type="caution">
    <text evidence="9">The sequence shown here is derived from an EMBL/GenBank/DDBJ whole genome shotgun (WGS) entry which is preliminary data.</text>
</comment>
<keyword evidence="6 7" id="KW-0472">Membrane</keyword>
<evidence type="ECO:0000256" key="5">
    <source>
        <dbReference type="ARBA" id="ARBA00022989"/>
    </source>
</evidence>
<evidence type="ECO:0000256" key="7">
    <source>
        <dbReference type="RuleBase" id="RU363032"/>
    </source>
</evidence>
<dbReference type="RefSeq" id="WP_004081628.1">
    <property type="nucleotide sequence ID" value="NZ_VIRB01000149.1"/>
</dbReference>
<dbReference type="Gene3D" id="1.10.3720.10">
    <property type="entry name" value="MetI-like"/>
    <property type="match status" value="1"/>
</dbReference>
<comment type="subcellular location">
    <subcellularLocation>
        <location evidence="1 7">Cell membrane</location>
        <topology evidence="1 7">Multi-pass membrane protein</topology>
    </subcellularLocation>
</comment>
<proteinExistence type="inferred from homology"/>
<keyword evidence="2 7" id="KW-0813">Transport</keyword>
<gene>
    <name evidence="9" type="ORF">FMM80_26075</name>
</gene>
<dbReference type="GO" id="GO:0005886">
    <property type="term" value="C:plasma membrane"/>
    <property type="evidence" value="ECO:0007669"/>
    <property type="project" value="UniProtKB-SubCell"/>
</dbReference>
<dbReference type="OrthoDB" id="9779462at2"/>
<reference evidence="9 10" key="1">
    <citation type="submission" date="2019-07" db="EMBL/GenBank/DDBJ databases">
        <title>Draft genome sequences of 15 bacterial species constituting the stable defined intestinal microbiota of the GM15 gnotobiotic mouse model.</title>
        <authorList>
            <person name="Elie C."/>
            <person name="Mathieu A."/>
            <person name="Saliou A."/>
            <person name="Darnaud M."/>
            <person name="Leulier F."/>
            <person name="Tamellini A."/>
        </authorList>
    </citation>
    <scope>NUCLEOTIDE SEQUENCE [LARGE SCALE GENOMIC DNA]</scope>
    <source>
        <strain evidence="10">ASF 502</strain>
    </source>
</reference>
<evidence type="ECO:0000256" key="2">
    <source>
        <dbReference type="ARBA" id="ARBA00022448"/>
    </source>
</evidence>
<dbReference type="InterPro" id="IPR035906">
    <property type="entry name" value="MetI-like_sf"/>
</dbReference>
<feature type="transmembrane region" description="Helical" evidence="7">
    <location>
        <begin position="23"/>
        <end position="41"/>
    </location>
</feature>
<dbReference type="PANTHER" id="PTHR30193:SF37">
    <property type="entry name" value="INNER MEMBRANE ABC TRANSPORTER PERMEASE PROTEIN YCJO"/>
    <property type="match status" value="1"/>
</dbReference>